<proteinExistence type="predicted"/>
<reference evidence="1 2" key="1">
    <citation type="submission" date="2016-03" db="EMBL/GenBank/DDBJ databases">
        <title>EvidentialGene: Evidence-directed Construction of Genes on Genomes.</title>
        <authorList>
            <person name="Gilbert D.G."/>
            <person name="Choi J.-H."/>
            <person name="Mockaitis K."/>
            <person name="Colbourne J."/>
            <person name="Pfrender M."/>
        </authorList>
    </citation>
    <scope>NUCLEOTIDE SEQUENCE [LARGE SCALE GENOMIC DNA]</scope>
    <source>
        <strain evidence="1 2">Xinb3</strain>
        <tissue evidence="1">Complete organism</tissue>
    </source>
</reference>
<organism evidence="1 2">
    <name type="scientific">Daphnia magna</name>
    <dbReference type="NCBI Taxonomy" id="35525"/>
    <lineage>
        <taxon>Eukaryota</taxon>
        <taxon>Metazoa</taxon>
        <taxon>Ecdysozoa</taxon>
        <taxon>Arthropoda</taxon>
        <taxon>Crustacea</taxon>
        <taxon>Branchiopoda</taxon>
        <taxon>Diplostraca</taxon>
        <taxon>Cladocera</taxon>
        <taxon>Anomopoda</taxon>
        <taxon>Daphniidae</taxon>
        <taxon>Daphnia</taxon>
    </lineage>
</organism>
<dbReference type="EMBL" id="LRGB01001005">
    <property type="protein sequence ID" value="KZS13976.1"/>
    <property type="molecule type" value="Genomic_DNA"/>
</dbReference>
<sequence length="81" mass="9594">MGRFHLQYLFRLPKMSELFFTFRSLRTLSYSHTLWKWHNTSNGLPLVFGRHRNVPKRIKLTIGRKRVDLQGIATTTQLAAH</sequence>
<evidence type="ECO:0000313" key="1">
    <source>
        <dbReference type="EMBL" id="KZS13976.1"/>
    </source>
</evidence>
<evidence type="ECO:0000313" key="2">
    <source>
        <dbReference type="Proteomes" id="UP000076858"/>
    </source>
</evidence>
<protein>
    <submittedName>
        <fullName evidence="1">Uncharacterized protein</fullName>
    </submittedName>
</protein>
<dbReference type="AlphaFoldDB" id="A0A164X8W9"/>
<comment type="caution">
    <text evidence="1">The sequence shown here is derived from an EMBL/GenBank/DDBJ whole genome shotgun (WGS) entry which is preliminary data.</text>
</comment>
<gene>
    <name evidence="1" type="ORF">APZ42_020591</name>
</gene>
<keyword evidence="2" id="KW-1185">Reference proteome</keyword>
<accession>A0A164X8W9</accession>
<name>A0A164X8W9_9CRUS</name>
<dbReference type="Proteomes" id="UP000076858">
    <property type="component" value="Unassembled WGS sequence"/>
</dbReference>